<gene>
    <name evidence="10" type="ORF">ZHD862_LOCUS29186</name>
</gene>
<dbReference type="GO" id="GO:0005886">
    <property type="term" value="C:plasma membrane"/>
    <property type="evidence" value="ECO:0007669"/>
    <property type="project" value="TreeGrafter"/>
</dbReference>
<dbReference type="SUPFAM" id="SSF55486">
    <property type="entry name" value="Metalloproteases ('zincins'), catalytic domain"/>
    <property type="match status" value="1"/>
</dbReference>
<dbReference type="Proteomes" id="UP000663864">
    <property type="component" value="Unassembled WGS sequence"/>
</dbReference>
<feature type="domain" description="Peptidase M13 C-terminal" evidence="8">
    <location>
        <begin position="427"/>
        <end position="624"/>
    </location>
</feature>
<reference evidence="10" key="1">
    <citation type="submission" date="2021-02" db="EMBL/GenBank/DDBJ databases">
        <authorList>
            <person name="Nowell W R."/>
        </authorList>
    </citation>
    <scope>NUCLEOTIDE SEQUENCE</scope>
</reference>
<dbReference type="Gene3D" id="1.10.1380.10">
    <property type="entry name" value="Neutral endopeptidase , domain2"/>
    <property type="match status" value="2"/>
</dbReference>
<dbReference type="AlphaFoldDB" id="A0A815FC17"/>
<keyword evidence="7" id="KW-0472">Membrane</keyword>
<dbReference type="PANTHER" id="PTHR11733:SF208">
    <property type="entry name" value="PEPTIDASE M13 C-TERMINAL DOMAIN-CONTAINING PROTEIN"/>
    <property type="match status" value="1"/>
</dbReference>
<feature type="transmembrane region" description="Helical" evidence="7">
    <location>
        <begin position="27"/>
        <end position="51"/>
    </location>
</feature>
<keyword evidence="7" id="KW-0812">Transmembrane</keyword>
<keyword evidence="6" id="KW-0482">Metalloprotease</keyword>
<proteinExistence type="predicted"/>
<evidence type="ECO:0000256" key="4">
    <source>
        <dbReference type="ARBA" id="ARBA00022801"/>
    </source>
</evidence>
<dbReference type="InterPro" id="IPR024079">
    <property type="entry name" value="MetalloPept_cat_dom_sf"/>
</dbReference>
<keyword evidence="7" id="KW-1133">Transmembrane helix</keyword>
<dbReference type="InterPro" id="IPR008753">
    <property type="entry name" value="Peptidase_M13_N"/>
</dbReference>
<keyword evidence="5" id="KW-0862">Zinc</keyword>
<evidence type="ECO:0000256" key="1">
    <source>
        <dbReference type="ARBA" id="ARBA00001947"/>
    </source>
</evidence>
<evidence type="ECO:0000259" key="8">
    <source>
        <dbReference type="Pfam" id="PF01431"/>
    </source>
</evidence>
<keyword evidence="3" id="KW-0479">Metal-binding</keyword>
<feature type="domain" description="Peptidase M13 N-terminal" evidence="9">
    <location>
        <begin position="89"/>
        <end position="292"/>
    </location>
</feature>
<feature type="domain" description="Peptidase M13 N-terminal" evidence="9">
    <location>
        <begin position="320"/>
        <end position="365"/>
    </location>
</feature>
<organism evidence="10 11">
    <name type="scientific">Rotaria sordida</name>
    <dbReference type="NCBI Taxonomy" id="392033"/>
    <lineage>
        <taxon>Eukaryota</taxon>
        <taxon>Metazoa</taxon>
        <taxon>Spiralia</taxon>
        <taxon>Gnathifera</taxon>
        <taxon>Rotifera</taxon>
        <taxon>Eurotatoria</taxon>
        <taxon>Bdelloidea</taxon>
        <taxon>Philodinida</taxon>
        <taxon>Philodinidae</taxon>
        <taxon>Rotaria</taxon>
    </lineage>
</organism>
<name>A0A815FC17_9BILA</name>
<evidence type="ECO:0000313" key="11">
    <source>
        <dbReference type="Proteomes" id="UP000663864"/>
    </source>
</evidence>
<evidence type="ECO:0000256" key="6">
    <source>
        <dbReference type="ARBA" id="ARBA00023049"/>
    </source>
</evidence>
<dbReference type="InterPro" id="IPR018497">
    <property type="entry name" value="Peptidase_M13_C"/>
</dbReference>
<dbReference type="PROSITE" id="PS51885">
    <property type="entry name" value="NEPRILYSIN"/>
    <property type="match status" value="1"/>
</dbReference>
<keyword evidence="4" id="KW-0378">Hydrolase</keyword>
<keyword evidence="2" id="KW-0645">Protease</keyword>
<evidence type="ECO:0000256" key="5">
    <source>
        <dbReference type="ARBA" id="ARBA00022833"/>
    </source>
</evidence>
<dbReference type="InterPro" id="IPR042089">
    <property type="entry name" value="Peptidase_M13_dom_2"/>
</dbReference>
<evidence type="ECO:0000256" key="2">
    <source>
        <dbReference type="ARBA" id="ARBA00022670"/>
    </source>
</evidence>
<dbReference type="CDD" id="cd08662">
    <property type="entry name" value="M13"/>
    <property type="match status" value="1"/>
</dbReference>
<dbReference type="Gene3D" id="3.40.390.10">
    <property type="entry name" value="Collagenase (Catalytic Domain)"/>
    <property type="match status" value="2"/>
</dbReference>
<dbReference type="EMBL" id="CAJNOT010002538">
    <property type="protein sequence ID" value="CAF1324477.1"/>
    <property type="molecule type" value="Genomic_DNA"/>
</dbReference>
<dbReference type="PANTHER" id="PTHR11733">
    <property type="entry name" value="ZINC METALLOPROTEASE FAMILY M13 NEPRILYSIN-RELATED"/>
    <property type="match status" value="1"/>
</dbReference>
<evidence type="ECO:0000313" key="10">
    <source>
        <dbReference type="EMBL" id="CAF1324477.1"/>
    </source>
</evidence>
<protein>
    <submittedName>
        <fullName evidence="10">Uncharacterized protein</fullName>
    </submittedName>
</protein>
<dbReference type="GO" id="GO:0004222">
    <property type="term" value="F:metalloendopeptidase activity"/>
    <property type="evidence" value="ECO:0007669"/>
    <property type="project" value="InterPro"/>
</dbReference>
<evidence type="ECO:0000256" key="7">
    <source>
        <dbReference type="SAM" id="Phobius"/>
    </source>
</evidence>
<accession>A0A815FC17</accession>
<dbReference type="InterPro" id="IPR000718">
    <property type="entry name" value="Peptidase_M13"/>
</dbReference>
<dbReference type="Pfam" id="PF01431">
    <property type="entry name" value="Peptidase_M13"/>
    <property type="match status" value="1"/>
</dbReference>
<dbReference type="Pfam" id="PF05649">
    <property type="entry name" value="Peptidase_M13_N"/>
    <property type="match status" value="2"/>
</dbReference>
<dbReference type="GO" id="GO:0046872">
    <property type="term" value="F:metal ion binding"/>
    <property type="evidence" value="ECO:0007669"/>
    <property type="project" value="UniProtKB-KW"/>
</dbReference>
<evidence type="ECO:0000256" key="3">
    <source>
        <dbReference type="ARBA" id="ARBA00022723"/>
    </source>
</evidence>
<dbReference type="GO" id="GO:0016485">
    <property type="term" value="P:protein processing"/>
    <property type="evidence" value="ECO:0007669"/>
    <property type="project" value="TreeGrafter"/>
</dbReference>
<sequence length="633" mass="72713">MHSKSTSNTSYRSVPTNASFPSKKCSISLLSGILITLLTSVIIVLCFLYTIERSKRTINAKDTCDLCLTPDCIKAASSLYESVDETIDPCENFYEFTCGKWIKNAKISAEKDAQSIHLQMTTRLGNALVDLLSSTPSNGTIESKAITNARHWYNECVNGNASKIEDILAIFSFIQKELGGWPLIEGLAWNESTFDFYRLMFKLNQYNSFKLYTVKTIIDYKNSSLRSILIYPTSPLIDMHLLTIEGMKIIELSSVVLSNSLQAMDDDASHQDVDLVDLQKFASKISEYYKNISNLSLNDTIRTTVSNLSHAINISSDFTDYARKMFRNIRNVFIHMINQSTWMDSESKIMTIKKIQAMKGKIGYPDYFENDDMMKLKKEYEYNFNLSFTFNGLHLNQLHSKTHFQSLHDPIDKNEWLHILPTTMNGHYYILLNDIIIPAAFLQIPHFDNNLPKYLSYGGAGFIIGHEIAHSLDDNSRDHGMYENEFSLWTNETIEALNERMKCVVNQYNNYTFTQVNRQLEGERTQSENLADIIGLKQAFFAYKKWTKSQKNVDKKLPGLTKYSNEQMFFINFGYTWCKIMSDEVANIYLTHDTHSPSEFRVIGSTSNFIEFDQAFGCKPGQGNSRMNKCYFW</sequence>
<comment type="cofactor">
    <cofactor evidence="1">
        <name>Zn(2+)</name>
        <dbReference type="ChEBI" id="CHEBI:29105"/>
    </cofactor>
</comment>
<comment type="caution">
    <text evidence="10">The sequence shown here is derived from an EMBL/GenBank/DDBJ whole genome shotgun (WGS) entry which is preliminary data.</text>
</comment>
<dbReference type="PRINTS" id="PR00786">
    <property type="entry name" value="NEPRILYSIN"/>
</dbReference>
<evidence type="ECO:0000259" key="9">
    <source>
        <dbReference type="Pfam" id="PF05649"/>
    </source>
</evidence>